<dbReference type="Pfam" id="PF13555">
    <property type="entry name" value="AAA_29"/>
    <property type="match status" value="1"/>
</dbReference>
<keyword evidence="4" id="KW-1185">Reference proteome</keyword>
<feature type="coiled-coil region" evidence="1">
    <location>
        <begin position="725"/>
        <end position="766"/>
    </location>
</feature>
<dbReference type="InterPro" id="IPR010935">
    <property type="entry name" value="SMC_hinge"/>
</dbReference>
<dbReference type="AlphaFoldDB" id="A0A515D7U7"/>
<dbReference type="Gene3D" id="1.10.287.1490">
    <property type="match status" value="1"/>
</dbReference>
<name>A0A515D7U7_9BURK</name>
<dbReference type="KEGG" id="rhf:EUB48_03655"/>
<proteinExistence type="predicted"/>
<dbReference type="Proteomes" id="UP000316798">
    <property type="component" value="Chromosome"/>
</dbReference>
<dbReference type="Pfam" id="PF13558">
    <property type="entry name" value="SbcC_Walker_B"/>
    <property type="match status" value="1"/>
</dbReference>
<dbReference type="EMBL" id="CP035503">
    <property type="protein sequence ID" value="QDL36490.1"/>
    <property type="molecule type" value="Genomic_DNA"/>
</dbReference>
<protein>
    <recommendedName>
        <fullName evidence="2">SMC hinge domain-containing protein</fullName>
    </recommendedName>
</protein>
<dbReference type="SUPFAM" id="SSF52540">
    <property type="entry name" value="P-loop containing nucleoside triphosphate hydrolases"/>
    <property type="match status" value="1"/>
</dbReference>
<dbReference type="PANTHER" id="PTHR32182">
    <property type="entry name" value="DNA REPLICATION AND REPAIR PROTEIN RECF"/>
    <property type="match status" value="1"/>
</dbReference>
<dbReference type="GO" id="GO:0000731">
    <property type="term" value="P:DNA synthesis involved in DNA repair"/>
    <property type="evidence" value="ECO:0007669"/>
    <property type="project" value="TreeGrafter"/>
</dbReference>
<dbReference type="GO" id="GO:0051276">
    <property type="term" value="P:chromosome organization"/>
    <property type="evidence" value="ECO:0007669"/>
    <property type="project" value="InterPro"/>
</dbReference>
<dbReference type="GO" id="GO:0005694">
    <property type="term" value="C:chromosome"/>
    <property type="evidence" value="ECO:0007669"/>
    <property type="project" value="InterPro"/>
</dbReference>
<keyword evidence="1" id="KW-0175">Coiled coil</keyword>
<evidence type="ECO:0000313" key="4">
    <source>
        <dbReference type="Proteomes" id="UP000316798"/>
    </source>
</evidence>
<dbReference type="Pfam" id="PF06470">
    <property type="entry name" value="SMC_hinge"/>
    <property type="match status" value="1"/>
</dbReference>
<dbReference type="GO" id="GO:0006302">
    <property type="term" value="P:double-strand break repair"/>
    <property type="evidence" value="ECO:0007669"/>
    <property type="project" value="TreeGrafter"/>
</dbReference>
<evidence type="ECO:0000313" key="3">
    <source>
        <dbReference type="EMBL" id="QDL36490.1"/>
    </source>
</evidence>
<evidence type="ECO:0000256" key="1">
    <source>
        <dbReference type="SAM" id="Coils"/>
    </source>
</evidence>
<accession>A0A515D7U7</accession>
<dbReference type="Gene3D" id="3.40.1140.10">
    <property type="match status" value="1"/>
</dbReference>
<dbReference type="InterPro" id="IPR027417">
    <property type="entry name" value="P-loop_NTPase"/>
</dbReference>
<evidence type="ECO:0000259" key="2">
    <source>
        <dbReference type="Pfam" id="PF06470"/>
    </source>
</evidence>
<sequence>MRMVPPTSPWRSRTTREGMMKRLESVKLVQFLLYEQQEFRLEEITGLFGRNGSGKSSALDAVQIAMMGANKNLMHFNAQADAKSHQSRTLRSYCLGQYGDSIEQCARPQATTYITLVWRDTETNEPVSMGVCIEASLGNETEKVLGRYVIRGIELTMSEHLQTMDGVTMPLPWSSFRHRLLEQSKVTGEEPLFDDGASYVKQVLFMLRGKAGPASYDAFARAFRFALRMSFSKSVDQIVRQDVLEDRPTNIARFKQLVETFKRINLLVEGVELKIKQGLEVSKNFDAALVEARKSVTWTGLQASAAYEMSNAAHEKLTGEKFEQEEVVGECTQASTTADEALATWTLEEDQLTGLQRAHADHAENAGAQQDLAQAQLKTTRREEELKRELRNFRQLLQNASSNELMAQWQPALALAAQQLGEFSWEQNRVDQDGLGQIVRGLGDTLQSAATHLGKEYDIVKENIRLAKERLSTIGLGMERANTNRAQVSESTARLMHEFADHGLHPTPVCDLVKVTDPKWQPAIEAYLAKNVEAILLRDSEEEQKAFGIYQALQGKRTIYGVKIVRSDRARPGQGQPAADTVASLIQGSNQVAVAYLRGKLGNLKRANTAQEALRGERTLTLDGMLVGPGDFERLRLIPEADLQIGAGAKGQVDGLRAESRDLNRKVADLQGRQGDIHRIRQAVQSLSSPETLRLLLGFAAQLDEALTEREFTHQRISGSTSAEYQTLCAKLQALQKRRPQLEKDARDARDAVVRAQTVLDRLTKECTAKLQELEGKRSVHEACRGHVDYDPGYASDRWDSLLEQFGDNYQAMADHCESQSKRCNASMVRHLGPAQTLLGTFLTDHREAVSDEVTSDWRKAKAWMEQQVTRLQNTELPEYKGQAQEAYLASQNTFRQDVALALHANLKYQTTTFKRLNDALKASPAFTNGERYQFQVKVRPDLMPLKKFIENIADFGADGGLFGEPGEIPAQFAELLREKTTTGNAAVKSPLDDYREFFEFDIEIETDDPVTGVTKTIGHLSKRIGPGSGGEHRAPLYVIAGAALSSAYRMDENNQDGLRLILLDEAFDKMDTPNIVATMRYLEKLGLQVLLASPGENLPTLTAFLHRYFEIMKDETRHVIQVEERRVSEAMREQFREDMWEYYPELLEAELLAVRQEPMAPLVATPAP</sequence>
<reference evidence="3 4" key="1">
    <citation type="submission" date="2019-01" db="EMBL/GenBank/DDBJ databases">
        <title>Genomic insights into a novel species Rhodoferax sp.</title>
        <authorList>
            <person name="Jin L."/>
        </authorList>
    </citation>
    <scope>NUCLEOTIDE SEQUENCE [LARGE SCALE GENOMIC DNA]</scope>
    <source>
        <strain evidence="3 4">CHu59-6-5</strain>
    </source>
</reference>
<gene>
    <name evidence="3" type="ORF">EUB48_03655</name>
</gene>
<dbReference type="PANTHER" id="PTHR32182:SF0">
    <property type="entry name" value="DNA REPLICATION AND REPAIR PROTEIN RECF"/>
    <property type="match status" value="1"/>
</dbReference>
<dbReference type="GO" id="GO:0005524">
    <property type="term" value="F:ATP binding"/>
    <property type="evidence" value="ECO:0007669"/>
    <property type="project" value="InterPro"/>
</dbReference>
<organism evidence="3 4">
    <name type="scientific">Rhodoferax sediminis</name>
    <dbReference type="NCBI Taxonomy" id="2509614"/>
    <lineage>
        <taxon>Bacteria</taxon>
        <taxon>Pseudomonadati</taxon>
        <taxon>Pseudomonadota</taxon>
        <taxon>Betaproteobacteria</taxon>
        <taxon>Burkholderiales</taxon>
        <taxon>Comamonadaceae</taxon>
        <taxon>Rhodoferax</taxon>
    </lineage>
</organism>
<dbReference type="OrthoDB" id="174137at2"/>
<feature type="domain" description="SMC hinge" evidence="2">
    <location>
        <begin position="508"/>
        <end position="615"/>
    </location>
</feature>